<dbReference type="AlphaFoldDB" id="A0A2S5GU60"/>
<organism evidence="1 2">
    <name type="scientific">Achromobacter spanius</name>
    <dbReference type="NCBI Taxonomy" id="217203"/>
    <lineage>
        <taxon>Bacteria</taxon>
        <taxon>Pseudomonadati</taxon>
        <taxon>Pseudomonadota</taxon>
        <taxon>Betaproteobacteria</taxon>
        <taxon>Burkholderiales</taxon>
        <taxon>Alcaligenaceae</taxon>
        <taxon>Achromobacter</taxon>
    </lineage>
</organism>
<comment type="caution">
    <text evidence="1">The sequence shown here is derived from an EMBL/GenBank/DDBJ whole genome shotgun (WGS) entry which is preliminary data.</text>
</comment>
<gene>
    <name evidence="1" type="ORF">C4E15_06745</name>
</gene>
<dbReference type="EMBL" id="PREU01000003">
    <property type="protein sequence ID" value="PPA76486.1"/>
    <property type="molecule type" value="Genomic_DNA"/>
</dbReference>
<dbReference type="Proteomes" id="UP000239990">
    <property type="component" value="Unassembled WGS sequence"/>
</dbReference>
<name>A0A2S5GU60_9BURK</name>
<evidence type="ECO:0000313" key="2">
    <source>
        <dbReference type="Proteomes" id="UP000239990"/>
    </source>
</evidence>
<protein>
    <submittedName>
        <fullName evidence="1">Uncharacterized protein</fullName>
    </submittedName>
</protein>
<evidence type="ECO:0000313" key="1">
    <source>
        <dbReference type="EMBL" id="PPA76486.1"/>
    </source>
</evidence>
<reference evidence="1 2" key="1">
    <citation type="submission" date="2018-02" db="EMBL/GenBank/DDBJ databases">
        <title>Draft Genome of Achromobacter spanius stain 6.</title>
        <authorList>
            <person name="Gunasekera T.S."/>
            <person name="Radwan O."/>
            <person name="Ruiz O.N."/>
        </authorList>
    </citation>
    <scope>NUCLEOTIDE SEQUENCE [LARGE SCALE GENOMIC DNA]</scope>
    <source>
        <strain evidence="1 2">6</strain>
    </source>
</reference>
<dbReference type="RefSeq" id="WP_104142866.1">
    <property type="nucleotide sequence ID" value="NZ_PREU01000003.1"/>
</dbReference>
<sequence length="137" mass="14718">MSRIGPSFLSEIRAAGLGQGVAWSESGDVFFNEDITEVQRAAVFALLDTHDPTAPAPPAVPESVTKYQCCVVLARHGLLAPTDAYFDALPADDPRRLAWLMAATVQRNSESTLDAIAHLGLFDAQADAMFIEATQVE</sequence>
<proteinExistence type="predicted"/>
<accession>A0A2S5GU60</accession>